<dbReference type="EMBL" id="MK524347">
    <property type="protein sequence ID" value="QBQ01766.1"/>
    <property type="molecule type" value="Genomic_RNA"/>
</dbReference>
<proteinExistence type="predicted"/>
<dbReference type="RefSeq" id="YP_010839742.1">
    <property type="nucleotide sequence ID" value="NC_078084.1"/>
</dbReference>
<protein>
    <submittedName>
        <fullName evidence="1">Nonstructural protein</fullName>
    </submittedName>
</protein>
<name>A0A482KEP2_9VIRU</name>
<dbReference type="KEGG" id="vg:80549706"/>
<keyword evidence="2" id="KW-1185">Reference proteome</keyword>
<dbReference type="InterPro" id="IPR039434">
    <property type="entry name" value="NSs-like"/>
</dbReference>
<sequence length="273" mass="31136">MASKYLFDRPVVSRTSDQLKRIFVHYTAFNKVCKYPITRFMSLEVPTVYYAVVEDERPSLPDFYRMGQLPARWGFPEDSQVTKRSPRKYLGLSIGLSSLDSKDYVRFDEPLLKSAISWPLTYPSHVFLNLLVKRESMGPWMFKSICATYFCRMTNCEEIDIALVRAHKIIINEATKMGLDITQFSGENLLMEICHIQCIKLLEAFSNEPSEGRVHSPIYQLLRMFSNDIVVPSLRSGSGDGDCPALVNECVTAFIDGMNGDINHPSVVSQDYE</sequence>
<organism evidence="1 2">
    <name type="scientific">Tico virus</name>
    <dbReference type="NCBI Taxonomy" id="2846448"/>
    <lineage>
        <taxon>Viruses</taxon>
        <taxon>Riboviria</taxon>
        <taxon>Orthornavirae</taxon>
        <taxon>Negarnaviricota</taxon>
        <taxon>Polyploviricotina</taxon>
        <taxon>Bunyaviricetes</taxon>
        <taxon>Hareavirales</taxon>
        <taxon>Phenuiviridae</taxon>
        <taxon>Phlebovirus</taxon>
        <taxon>Phlebovirus ticoense</taxon>
    </lineage>
</organism>
<reference evidence="1" key="1">
    <citation type="journal article" date="2019" name="J. Gen. Virol.">
        <title>Diverse novel phleboviruses in Lutzomyia sandflies from the Panama Canal area, Central Panama.</title>
        <authorList>
            <person name="Marklewitz M."/>
            <person name="Dutari L.C."/>
            <person name="Paraskevopoulou S."/>
            <person name="Page R.A."/>
            <person name="Loaiza J.R."/>
            <person name="Junglen S."/>
        </authorList>
    </citation>
    <scope>NUCLEOTIDE SEQUENCE [LARGE SCALE GENOMIC DNA]</scope>
    <source>
        <strain evidence="1">SP0157-PA-2013</strain>
    </source>
</reference>
<dbReference type="Pfam" id="PF11073">
    <property type="entry name" value="NSs"/>
    <property type="match status" value="1"/>
</dbReference>
<accession>A0A482KEP2</accession>
<evidence type="ECO:0000313" key="1">
    <source>
        <dbReference type="EMBL" id="QBQ01766.1"/>
    </source>
</evidence>
<gene>
    <name evidence="1" type="primary">NSs</name>
</gene>
<evidence type="ECO:0000313" key="2">
    <source>
        <dbReference type="Proteomes" id="UP000503481"/>
    </source>
</evidence>
<dbReference type="GeneID" id="80549706"/>
<dbReference type="Proteomes" id="UP000503481">
    <property type="component" value="Genome"/>
</dbReference>